<evidence type="ECO:0000313" key="3">
    <source>
        <dbReference type="EMBL" id="EIF00028.1"/>
    </source>
</evidence>
<protein>
    <recommendedName>
        <fullName evidence="2">SAV-6107-like HEPN domain-containing protein</fullName>
    </recommendedName>
</protein>
<dbReference type="AlphaFoldDB" id="I1D503"/>
<dbReference type="EMBL" id="CM001484">
    <property type="protein sequence ID" value="EIF00028.1"/>
    <property type="molecule type" value="Genomic_DNA"/>
</dbReference>
<dbReference type="Pfam" id="PF18726">
    <property type="entry name" value="HEPN_SAV_6107"/>
    <property type="match status" value="1"/>
</dbReference>
<dbReference type="eggNOG" id="ENOG5032S47">
    <property type="taxonomic scope" value="Bacteria"/>
</dbReference>
<organism evidence="3 4">
    <name type="scientific">Saccharomonospora glauca K62</name>
    <dbReference type="NCBI Taxonomy" id="928724"/>
    <lineage>
        <taxon>Bacteria</taxon>
        <taxon>Bacillati</taxon>
        <taxon>Actinomycetota</taxon>
        <taxon>Actinomycetes</taxon>
        <taxon>Pseudonocardiales</taxon>
        <taxon>Pseudonocardiaceae</taxon>
        <taxon>Saccharomonospora</taxon>
    </lineage>
</organism>
<evidence type="ECO:0000259" key="2">
    <source>
        <dbReference type="Pfam" id="PF18726"/>
    </source>
</evidence>
<feature type="compositionally biased region" description="Basic residues" evidence="1">
    <location>
        <begin position="188"/>
        <end position="199"/>
    </location>
</feature>
<dbReference type="STRING" id="928724.SacglDRAFT_03161"/>
<dbReference type="Proteomes" id="UP000005087">
    <property type="component" value="Chromosome"/>
</dbReference>
<name>I1D503_9PSEU</name>
<sequence>MSVGFVPRHGDVRAVHPRGGGVPAPPTKRAEGNGIPAPRTGRVAVFEPRRPASPEAVALLAQARHGLADAERETTLVGGFVASYLSALRAGAAILVAKGRPHRQVAKPQSTWTLLTSVAPEVTQWAEYFAAHSAGYAAAQAGISRHVGAEAVDELRHRAEEFLALAHRVVHGSDGESEARASWCGARTRPRPRPRRGER</sequence>
<reference evidence="4" key="2">
    <citation type="submission" date="2012-01" db="EMBL/GenBank/DDBJ databases">
        <title>Noncontiguous Finished sequence of chromosome of Saccharomonospora glauca K62.</title>
        <authorList>
            <consortium name="US DOE Joint Genome Institute"/>
            <person name="Lucas S."/>
            <person name="Han J."/>
            <person name="Lapidus A."/>
            <person name="Cheng J.-F."/>
            <person name="Goodwin L."/>
            <person name="Pitluck S."/>
            <person name="Peters L."/>
            <person name="Mikhailova N."/>
            <person name="Held B."/>
            <person name="Detter J.C."/>
            <person name="Han C."/>
            <person name="Tapia R."/>
            <person name="Land M."/>
            <person name="Hauser L."/>
            <person name="Kyrpides N."/>
            <person name="Ivanova N."/>
            <person name="Pagani I."/>
            <person name="Brambilla E.-M."/>
            <person name="Klenk H.-P."/>
            <person name="Woyke T."/>
        </authorList>
    </citation>
    <scope>NUCLEOTIDE SEQUENCE [LARGE SCALE GENOMIC DNA]</scope>
    <source>
        <strain evidence="4">K62</strain>
    </source>
</reference>
<accession>I1D503</accession>
<gene>
    <name evidence="3" type="ORF">SacglDRAFT_03161</name>
</gene>
<feature type="domain" description="SAV-6107-like HEPN" evidence="2">
    <location>
        <begin position="73"/>
        <end position="165"/>
    </location>
</feature>
<dbReference type="HOGENOM" id="CLU_096112_2_0_11"/>
<keyword evidence="4" id="KW-1185">Reference proteome</keyword>
<dbReference type="InterPro" id="IPR040891">
    <property type="entry name" value="HEPN_SAV_6107"/>
</dbReference>
<reference evidence="3 4" key="1">
    <citation type="submission" date="2011-09" db="EMBL/GenBank/DDBJ databases">
        <authorList>
            <consortium name="US DOE Joint Genome Institute (JGI-PGF)"/>
            <person name="Lucas S."/>
            <person name="Han J."/>
            <person name="Lapidus A."/>
            <person name="Cheng J.-F."/>
            <person name="Goodwin L."/>
            <person name="Pitluck S."/>
            <person name="Peters L."/>
            <person name="Land M.L."/>
            <person name="Hauser L."/>
            <person name="Brambilla E."/>
            <person name="Klenk H.-P."/>
            <person name="Woyke T.J."/>
        </authorList>
    </citation>
    <scope>NUCLEOTIDE SEQUENCE [LARGE SCALE GENOMIC DNA]</scope>
    <source>
        <strain evidence="3 4">K62</strain>
    </source>
</reference>
<proteinExistence type="predicted"/>
<evidence type="ECO:0000256" key="1">
    <source>
        <dbReference type="SAM" id="MobiDB-lite"/>
    </source>
</evidence>
<feature type="region of interest" description="Disordered" evidence="1">
    <location>
        <begin position="177"/>
        <end position="199"/>
    </location>
</feature>
<evidence type="ECO:0000313" key="4">
    <source>
        <dbReference type="Proteomes" id="UP000005087"/>
    </source>
</evidence>
<feature type="region of interest" description="Disordered" evidence="1">
    <location>
        <begin position="1"/>
        <end position="38"/>
    </location>
</feature>